<name>A0A8C5HD03_GOUWI</name>
<reference evidence="14" key="1">
    <citation type="submission" date="2020-06" db="EMBL/GenBank/DDBJ databases">
        <authorList>
            <consortium name="Wellcome Sanger Institute Data Sharing"/>
        </authorList>
    </citation>
    <scope>NUCLEOTIDE SEQUENCE [LARGE SCALE GENOMIC DNA]</scope>
</reference>
<evidence type="ECO:0000313" key="14">
    <source>
        <dbReference type="Ensembl" id="ENSGWIP00000043622.1"/>
    </source>
</evidence>
<accession>A0A8C5HD03</accession>
<keyword evidence="6 12" id="KW-0472">Membrane</keyword>
<dbReference type="SUPFAM" id="SSF81321">
    <property type="entry name" value="Family A G protein-coupled receptor-like"/>
    <property type="match status" value="1"/>
</dbReference>
<keyword evidence="8 11" id="KW-0675">Receptor</keyword>
<keyword evidence="15" id="KW-1185">Reference proteome</keyword>
<evidence type="ECO:0000256" key="9">
    <source>
        <dbReference type="ARBA" id="ARBA00023180"/>
    </source>
</evidence>
<feature type="transmembrane region" description="Helical" evidence="12">
    <location>
        <begin position="188"/>
        <end position="215"/>
    </location>
</feature>
<feature type="transmembrane region" description="Helical" evidence="12">
    <location>
        <begin position="236"/>
        <end position="257"/>
    </location>
</feature>
<evidence type="ECO:0000256" key="2">
    <source>
        <dbReference type="ARBA" id="ARBA00022475"/>
    </source>
</evidence>
<dbReference type="GO" id="GO:0004994">
    <property type="term" value="F:somatostatin receptor activity"/>
    <property type="evidence" value="ECO:0007669"/>
    <property type="project" value="InterPro"/>
</dbReference>
<evidence type="ECO:0000256" key="4">
    <source>
        <dbReference type="ARBA" id="ARBA00022989"/>
    </source>
</evidence>
<evidence type="ECO:0000256" key="10">
    <source>
        <dbReference type="ARBA" id="ARBA00023224"/>
    </source>
</evidence>
<dbReference type="GO" id="GO:0005886">
    <property type="term" value="C:plasma membrane"/>
    <property type="evidence" value="ECO:0007669"/>
    <property type="project" value="UniProtKB-SubCell"/>
</dbReference>
<protein>
    <recommendedName>
        <fullName evidence="13">G-protein coupled receptors family 1 profile domain-containing protein</fullName>
    </recommendedName>
</protein>
<comment type="subcellular location">
    <subcellularLocation>
        <location evidence="1">Cell membrane</location>
        <topology evidence="1">Multi-pass membrane protein</topology>
    </subcellularLocation>
</comment>
<dbReference type="PROSITE" id="PS50262">
    <property type="entry name" value="G_PROTEIN_RECEP_F1_2"/>
    <property type="match status" value="1"/>
</dbReference>
<feature type="domain" description="G-protein coupled receptors family 1 profile" evidence="13">
    <location>
        <begin position="47"/>
        <end position="293"/>
    </location>
</feature>
<feature type="transmembrane region" description="Helical" evidence="12">
    <location>
        <begin position="106"/>
        <end position="125"/>
    </location>
</feature>
<dbReference type="InterPro" id="IPR000586">
    <property type="entry name" value="Somatstn_rcpt"/>
</dbReference>
<feature type="transmembrane region" description="Helical" evidence="12">
    <location>
        <begin position="34"/>
        <end position="56"/>
    </location>
</feature>
<feature type="transmembrane region" description="Helical" evidence="12">
    <location>
        <begin position="146"/>
        <end position="168"/>
    </location>
</feature>
<evidence type="ECO:0000256" key="8">
    <source>
        <dbReference type="ARBA" id="ARBA00023170"/>
    </source>
</evidence>
<comment type="similarity">
    <text evidence="11">Belongs to the G-protein coupled receptor 1 family.</text>
</comment>
<evidence type="ECO:0000313" key="15">
    <source>
        <dbReference type="Proteomes" id="UP000694680"/>
    </source>
</evidence>
<dbReference type="GO" id="GO:0071385">
    <property type="term" value="P:cellular response to glucocorticoid stimulus"/>
    <property type="evidence" value="ECO:0007669"/>
    <property type="project" value="TreeGrafter"/>
</dbReference>
<dbReference type="InterPro" id="IPR017452">
    <property type="entry name" value="GPCR_Rhodpsn_7TM"/>
</dbReference>
<sequence length="356" mass="40158">MDGVFVLEAQHNHTRVDNHFYFEDSTDGFGITMAIFYLVVCVVGLIGNSIVIVSVWKLDKMSSSTTVYIFNLALADGLFMVGLPFITSQNLQNHWIFGDVACKAVMVLDGINQFTSVFCLTVMSIDRFMALAEPLRFARWRTPRCAKIVSALLWLFSLLTILPMALHFSADSGLCIPDLVSDAWWLGVLSYTFVMGFALPFTVMTAAYTALLITMHSRRARITTPHQESNRLEQQVTKMVVAVVLVFGMCWLPFYTFNFCSLYQSGQMQTFTRAFEFVVLLSYSWSCANPILYACFSDTFRGHYRALLCPVTKASPSTPCNTEWYDLNDAGHPHEHTLGIKSSQLTHRGISMHVFL</sequence>
<dbReference type="GO" id="GO:0043005">
    <property type="term" value="C:neuron projection"/>
    <property type="evidence" value="ECO:0007669"/>
    <property type="project" value="TreeGrafter"/>
</dbReference>
<keyword evidence="3 11" id="KW-0812">Transmembrane</keyword>
<evidence type="ECO:0000256" key="5">
    <source>
        <dbReference type="ARBA" id="ARBA00023040"/>
    </source>
</evidence>
<evidence type="ECO:0000256" key="6">
    <source>
        <dbReference type="ARBA" id="ARBA00023136"/>
    </source>
</evidence>
<evidence type="ECO:0000256" key="3">
    <source>
        <dbReference type="ARBA" id="ARBA00022692"/>
    </source>
</evidence>
<dbReference type="GO" id="GO:0050796">
    <property type="term" value="P:regulation of insulin secretion"/>
    <property type="evidence" value="ECO:0007669"/>
    <property type="project" value="TreeGrafter"/>
</dbReference>
<dbReference type="Proteomes" id="UP000694680">
    <property type="component" value="Chromosome 19"/>
</dbReference>
<keyword evidence="9" id="KW-0325">Glycoprotein</keyword>
<evidence type="ECO:0000259" key="13">
    <source>
        <dbReference type="PROSITE" id="PS50262"/>
    </source>
</evidence>
<evidence type="ECO:0000256" key="12">
    <source>
        <dbReference type="SAM" id="Phobius"/>
    </source>
</evidence>
<keyword evidence="10 11" id="KW-0807">Transducer</keyword>
<dbReference type="PRINTS" id="PR00246">
    <property type="entry name" value="SOMATOSTATNR"/>
</dbReference>
<dbReference type="PANTHER" id="PTHR24229">
    <property type="entry name" value="NEUROPEPTIDES RECEPTOR"/>
    <property type="match status" value="1"/>
</dbReference>
<keyword evidence="5 11" id="KW-0297">G-protein coupled receptor</keyword>
<dbReference type="Pfam" id="PF00001">
    <property type="entry name" value="7tm_1"/>
    <property type="match status" value="1"/>
</dbReference>
<reference evidence="14" key="3">
    <citation type="submission" date="2025-09" db="UniProtKB">
        <authorList>
            <consortium name="Ensembl"/>
        </authorList>
    </citation>
    <scope>IDENTIFICATION</scope>
</reference>
<proteinExistence type="inferred from homology"/>
<evidence type="ECO:0000256" key="7">
    <source>
        <dbReference type="ARBA" id="ARBA00023157"/>
    </source>
</evidence>
<evidence type="ECO:0000256" key="11">
    <source>
        <dbReference type="RuleBase" id="RU000688"/>
    </source>
</evidence>
<feature type="transmembrane region" description="Helical" evidence="12">
    <location>
        <begin position="277"/>
        <end position="296"/>
    </location>
</feature>
<dbReference type="PANTHER" id="PTHR24229:SF111">
    <property type="entry name" value="SOMATOSTATIN RECEPTOR TYPE 2-LIKE"/>
    <property type="match status" value="1"/>
</dbReference>
<dbReference type="GO" id="GO:0042923">
    <property type="term" value="F:neuropeptide binding"/>
    <property type="evidence" value="ECO:0007669"/>
    <property type="project" value="TreeGrafter"/>
</dbReference>
<dbReference type="Gene3D" id="1.20.1070.10">
    <property type="entry name" value="Rhodopsin 7-helix transmembrane proteins"/>
    <property type="match status" value="1"/>
</dbReference>
<keyword evidence="2" id="KW-1003">Cell membrane</keyword>
<organism evidence="14 15">
    <name type="scientific">Gouania willdenowi</name>
    <name type="common">Blunt-snouted clingfish</name>
    <name type="synonym">Lepadogaster willdenowi</name>
    <dbReference type="NCBI Taxonomy" id="441366"/>
    <lineage>
        <taxon>Eukaryota</taxon>
        <taxon>Metazoa</taxon>
        <taxon>Chordata</taxon>
        <taxon>Craniata</taxon>
        <taxon>Vertebrata</taxon>
        <taxon>Euteleostomi</taxon>
        <taxon>Actinopterygii</taxon>
        <taxon>Neopterygii</taxon>
        <taxon>Teleostei</taxon>
        <taxon>Neoteleostei</taxon>
        <taxon>Acanthomorphata</taxon>
        <taxon>Ovalentaria</taxon>
        <taxon>Blenniimorphae</taxon>
        <taxon>Blenniiformes</taxon>
        <taxon>Gobiesocoidei</taxon>
        <taxon>Gobiesocidae</taxon>
        <taxon>Gobiesocinae</taxon>
        <taxon>Gouania</taxon>
    </lineage>
</organism>
<dbReference type="PRINTS" id="PR00237">
    <property type="entry name" value="GPCRRHODOPSN"/>
</dbReference>
<keyword evidence="4 12" id="KW-1133">Transmembrane helix</keyword>
<dbReference type="Ensembl" id="ENSGWIT00000047309.1">
    <property type="protein sequence ID" value="ENSGWIP00000043622.1"/>
    <property type="gene ID" value="ENSGWIG00000021789.1"/>
</dbReference>
<dbReference type="AlphaFoldDB" id="A0A8C5HD03"/>
<evidence type="ECO:0000256" key="1">
    <source>
        <dbReference type="ARBA" id="ARBA00004651"/>
    </source>
</evidence>
<dbReference type="PROSITE" id="PS00237">
    <property type="entry name" value="G_PROTEIN_RECEP_F1_1"/>
    <property type="match status" value="1"/>
</dbReference>
<dbReference type="InterPro" id="IPR000276">
    <property type="entry name" value="GPCR_Rhodpsn"/>
</dbReference>
<feature type="transmembrane region" description="Helical" evidence="12">
    <location>
        <begin position="68"/>
        <end position="86"/>
    </location>
</feature>
<keyword evidence="7" id="KW-1015">Disulfide bond</keyword>
<reference evidence="14" key="2">
    <citation type="submission" date="2025-08" db="UniProtKB">
        <authorList>
            <consortium name="Ensembl"/>
        </authorList>
    </citation>
    <scope>IDENTIFICATION</scope>
</reference>